<evidence type="ECO:0008006" key="3">
    <source>
        <dbReference type="Google" id="ProtNLM"/>
    </source>
</evidence>
<dbReference type="EMBL" id="JANKHO010001062">
    <property type="protein sequence ID" value="KAJ3504027.1"/>
    <property type="molecule type" value="Genomic_DNA"/>
</dbReference>
<dbReference type="AlphaFoldDB" id="A0A9W8K2A3"/>
<organism evidence="1 2">
    <name type="scientific">Agrocybe chaxingu</name>
    <dbReference type="NCBI Taxonomy" id="84603"/>
    <lineage>
        <taxon>Eukaryota</taxon>
        <taxon>Fungi</taxon>
        <taxon>Dikarya</taxon>
        <taxon>Basidiomycota</taxon>
        <taxon>Agaricomycotina</taxon>
        <taxon>Agaricomycetes</taxon>
        <taxon>Agaricomycetidae</taxon>
        <taxon>Agaricales</taxon>
        <taxon>Agaricineae</taxon>
        <taxon>Strophariaceae</taxon>
        <taxon>Agrocybe</taxon>
    </lineage>
</organism>
<dbReference type="Proteomes" id="UP001148786">
    <property type="component" value="Unassembled WGS sequence"/>
</dbReference>
<evidence type="ECO:0000313" key="1">
    <source>
        <dbReference type="EMBL" id="KAJ3504027.1"/>
    </source>
</evidence>
<name>A0A9W8K2A3_9AGAR</name>
<comment type="caution">
    <text evidence="1">The sequence shown here is derived from an EMBL/GenBank/DDBJ whole genome shotgun (WGS) entry which is preliminary data.</text>
</comment>
<dbReference type="OrthoDB" id="2593747at2759"/>
<sequence>MKSLPFVSPNRSNCSLSSGYDAEETRASYYIDYITFAVEDTLFKVPRVGFEGRSGTPFEACASLQQLSDSKRGLDDDHPVYLQGVQIDDFENLLRIMYPNFKIQTERAVVTPPSDTEEKGVWLSVLKLTTMWAFDDLRQDAITRLSQAKLERKEKMDLARLYNIPQWLLEAYCDIVSQAGPVERTGDLADMDLETLCNLLLLRERHPSEMRLQAILDMTLPMFCYKGSMIARDFRPLSSPWAIDGQQVVPKANANMSDLVGKVFEKELAELKF</sequence>
<proteinExistence type="predicted"/>
<protein>
    <recommendedName>
        <fullName evidence="3">BTB domain-containing protein</fullName>
    </recommendedName>
</protein>
<keyword evidence="2" id="KW-1185">Reference proteome</keyword>
<evidence type="ECO:0000313" key="2">
    <source>
        <dbReference type="Proteomes" id="UP001148786"/>
    </source>
</evidence>
<reference evidence="1" key="1">
    <citation type="submission" date="2022-07" db="EMBL/GenBank/DDBJ databases">
        <title>Genome Sequence of Agrocybe chaxingu.</title>
        <authorList>
            <person name="Buettner E."/>
        </authorList>
    </citation>
    <scope>NUCLEOTIDE SEQUENCE</scope>
    <source>
        <strain evidence="1">MP-N11</strain>
    </source>
</reference>
<accession>A0A9W8K2A3</accession>
<gene>
    <name evidence="1" type="ORF">NLJ89_g8157</name>
</gene>